<protein>
    <submittedName>
        <fullName evidence="2">Uncharacterized protein</fullName>
    </submittedName>
</protein>
<dbReference type="EMBL" id="JASPKY010000455">
    <property type="protein sequence ID" value="KAK9696296.1"/>
    <property type="molecule type" value="Genomic_DNA"/>
</dbReference>
<keyword evidence="3" id="KW-1185">Reference proteome</keyword>
<feature type="region of interest" description="Disordered" evidence="1">
    <location>
        <begin position="59"/>
        <end position="97"/>
    </location>
</feature>
<name>A0AAW1J038_POPJA</name>
<gene>
    <name evidence="2" type="ORF">QE152_g31995</name>
</gene>
<comment type="caution">
    <text evidence="2">The sequence shown here is derived from an EMBL/GenBank/DDBJ whole genome shotgun (WGS) entry which is preliminary data.</text>
</comment>
<evidence type="ECO:0000313" key="2">
    <source>
        <dbReference type="EMBL" id="KAK9696296.1"/>
    </source>
</evidence>
<dbReference type="AlphaFoldDB" id="A0AAW1J038"/>
<evidence type="ECO:0000313" key="3">
    <source>
        <dbReference type="Proteomes" id="UP001458880"/>
    </source>
</evidence>
<dbReference type="Proteomes" id="UP001458880">
    <property type="component" value="Unassembled WGS sequence"/>
</dbReference>
<accession>A0AAW1J038</accession>
<evidence type="ECO:0000256" key="1">
    <source>
        <dbReference type="SAM" id="MobiDB-lite"/>
    </source>
</evidence>
<sequence length="143" mass="16385">MGKIWREISTLANEHTSRKIEYLERNINPCKRAYEQKNRISLVQVLSNPRFPQKIYQPLALPMRKNSPNPPLRQNLSRPSIGPRPLPTPQTASEHSQPPIWSEYLPITLVSVIANLFVEVFEEEGIGSRGQKSVRQDISMISL</sequence>
<proteinExistence type="predicted"/>
<reference evidence="2 3" key="1">
    <citation type="journal article" date="2024" name="BMC Genomics">
        <title>De novo assembly and annotation of Popillia japonica's genome with initial clues to its potential as an invasive pest.</title>
        <authorList>
            <person name="Cucini C."/>
            <person name="Boschi S."/>
            <person name="Funari R."/>
            <person name="Cardaioli E."/>
            <person name="Iannotti N."/>
            <person name="Marturano G."/>
            <person name="Paoli F."/>
            <person name="Bruttini M."/>
            <person name="Carapelli A."/>
            <person name="Frati F."/>
            <person name="Nardi F."/>
        </authorList>
    </citation>
    <scope>NUCLEOTIDE SEQUENCE [LARGE SCALE GENOMIC DNA]</scope>
    <source>
        <strain evidence="2">DMR45628</strain>
    </source>
</reference>
<organism evidence="2 3">
    <name type="scientific">Popillia japonica</name>
    <name type="common">Japanese beetle</name>
    <dbReference type="NCBI Taxonomy" id="7064"/>
    <lineage>
        <taxon>Eukaryota</taxon>
        <taxon>Metazoa</taxon>
        <taxon>Ecdysozoa</taxon>
        <taxon>Arthropoda</taxon>
        <taxon>Hexapoda</taxon>
        <taxon>Insecta</taxon>
        <taxon>Pterygota</taxon>
        <taxon>Neoptera</taxon>
        <taxon>Endopterygota</taxon>
        <taxon>Coleoptera</taxon>
        <taxon>Polyphaga</taxon>
        <taxon>Scarabaeiformia</taxon>
        <taxon>Scarabaeidae</taxon>
        <taxon>Rutelinae</taxon>
        <taxon>Popillia</taxon>
    </lineage>
</organism>